<feature type="transmembrane region" description="Helical" evidence="7">
    <location>
        <begin position="342"/>
        <end position="365"/>
    </location>
</feature>
<dbReference type="GO" id="GO:0016020">
    <property type="term" value="C:membrane"/>
    <property type="evidence" value="ECO:0007669"/>
    <property type="project" value="UniProtKB-SubCell"/>
</dbReference>
<evidence type="ECO:0000256" key="4">
    <source>
        <dbReference type="ARBA" id="ARBA00022692"/>
    </source>
</evidence>
<dbReference type="PANTHER" id="PTHR48022">
    <property type="entry name" value="PLASTIDIC GLUCOSE TRANSPORTER 4"/>
    <property type="match status" value="1"/>
</dbReference>
<evidence type="ECO:0000256" key="2">
    <source>
        <dbReference type="ARBA" id="ARBA00010992"/>
    </source>
</evidence>
<dbReference type="InterPro" id="IPR005828">
    <property type="entry name" value="MFS_sugar_transport-like"/>
</dbReference>
<comment type="similarity">
    <text evidence="2">Belongs to the major facilitator superfamily. Sugar transporter (TC 2.A.1.1) family.</text>
</comment>
<feature type="transmembrane region" description="Helical" evidence="7">
    <location>
        <begin position="458"/>
        <end position="480"/>
    </location>
</feature>
<feature type="transmembrane region" description="Helical" evidence="7">
    <location>
        <begin position="377"/>
        <end position="400"/>
    </location>
</feature>
<dbReference type="GO" id="GO:0005351">
    <property type="term" value="F:carbohydrate:proton symporter activity"/>
    <property type="evidence" value="ECO:0007669"/>
    <property type="project" value="TreeGrafter"/>
</dbReference>
<evidence type="ECO:0000256" key="6">
    <source>
        <dbReference type="ARBA" id="ARBA00023136"/>
    </source>
</evidence>
<accession>A0AAD7FUP9</accession>
<dbReference type="Gene3D" id="1.20.1250.20">
    <property type="entry name" value="MFS general substrate transporter like domains"/>
    <property type="match status" value="1"/>
</dbReference>
<comment type="subcellular location">
    <subcellularLocation>
        <location evidence="1">Membrane</location>
        <topology evidence="1">Multi-pass membrane protein</topology>
    </subcellularLocation>
</comment>
<dbReference type="InterPro" id="IPR020846">
    <property type="entry name" value="MFS_dom"/>
</dbReference>
<feature type="domain" description="Major facilitator superfamily (MFS) profile" evidence="8">
    <location>
        <begin position="24"/>
        <end position="483"/>
    </location>
</feature>
<feature type="transmembrane region" description="Helical" evidence="7">
    <location>
        <begin position="412"/>
        <end position="438"/>
    </location>
</feature>
<dbReference type="InterPro" id="IPR036259">
    <property type="entry name" value="MFS_trans_sf"/>
</dbReference>
<dbReference type="PANTHER" id="PTHR48022:SF79">
    <property type="entry name" value="LACTOSE PERMEASE, PUTATIVE (AFU_ORTHOLOGUE AFUA_6G01860)-RELATED"/>
    <property type="match status" value="1"/>
</dbReference>
<dbReference type="FunFam" id="1.20.1250.20:FF:000134">
    <property type="entry name" value="MFS sugar transporter protein"/>
    <property type="match status" value="1"/>
</dbReference>
<feature type="transmembrane region" description="Helical" evidence="7">
    <location>
        <begin position="278"/>
        <end position="300"/>
    </location>
</feature>
<evidence type="ECO:0000256" key="3">
    <source>
        <dbReference type="ARBA" id="ARBA00022448"/>
    </source>
</evidence>
<evidence type="ECO:0000256" key="1">
    <source>
        <dbReference type="ARBA" id="ARBA00004141"/>
    </source>
</evidence>
<dbReference type="SUPFAM" id="SSF103473">
    <property type="entry name" value="MFS general substrate transporter"/>
    <property type="match status" value="1"/>
</dbReference>
<keyword evidence="4 7" id="KW-0812">Transmembrane</keyword>
<dbReference type="InterPro" id="IPR050360">
    <property type="entry name" value="MFS_Sugar_Transporters"/>
</dbReference>
<name>A0AAD7FUP9_9AGAR</name>
<evidence type="ECO:0000256" key="7">
    <source>
        <dbReference type="SAM" id="Phobius"/>
    </source>
</evidence>
<dbReference type="Pfam" id="PF00083">
    <property type="entry name" value="Sugar_tr"/>
    <property type="match status" value="1"/>
</dbReference>
<keyword evidence="6 7" id="KW-0472">Membrane</keyword>
<evidence type="ECO:0000313" key="9">
    <source>
        <dbReference type="EMBL" id="KAJ7644117.1"/>
    </source>
</evidence>
<evidence type="ECO:0000256" key="5">
    <source>
        <dbReference type="ARBA" id="ARBA00022989"/>
    </source>
</evidence>
<feature type="transmembrane region" description="Helical" evidence="7">
    <location>
        <begin position="21"/>
        <end position="45"/>
    </location>
</feature>
<organism evidence="9 10">
    <name type="scientific">Roridomyces roridus</name>
    <dbReference type="NCBI Taxonomy" id="1738132"/>
    <lineage>
        <taxon>Eukaryota</taxon>
        <taxon>Fungi</taxon>
        <taxon>Dikarya</taxon>
        <taxon>Basidiomycota</taxon>
        <taxon>Agaricomycotina</taxon>
        <taxon>Agaricomycetes</taxon>
        <taxon>Agaricomycetidae</taxon>
        <taxon>Agaricales</taxon>
        <taxon>Marasmiineae</taxon>
        <taxon>Mycenaceae</taxon>
        <taxon>Roridomyces</taxon>
    </lineage>
</organism>
<dbReference type="Proteomes" id="UP001221142">
    <property type="component" value="Unassembled WGS sequence"/>
</dbReference>
<protein>
    <submittedName>
        <fullName evidence="9">General substrate transporter</fullName>
    </submittedName>
</protein>
<dbReference type="EMBL" id="JARKIF010000003">
    <property type="protein sequence ID" value="KAJ7644117.1"/>
    <property type="molecule type" value="Genomic_DNA"/>
</dbReference>
<feature type="transmembrane region" description="Helical" evidence="7">
    <location>
        <begin position="184"/>
        <end position="205"/>
    </location>
</feature>
<dbReference type="AlphaFoldDB" id="A0AAD7FUP9"/>
<comment type="caution">
    <text evidence="9">The sequence shown here is derived from an EMBL/GenBank/DDBJ whole genome shotgun (WGS) entry which is preliminary data.</text>
</comment>
<sequence>MAVMKASQEQSLPSSSAPYKLLLILLVPSMASICTGFDLAVMNYINGMGSYLTYFNLEGQESGGGLGPTTGLIFGMLDPGTCSASLVAGRVSDRFGRRAGMFVGSLFCVVGGVVVTVARNDKYLKGGRFLLGVATALLQVSAPTYVNEISPPQWRGRLAIAMFGTIVSGVIANVTGQWSTSTSWRIPFAVQIIPAVIVTFGSYLIPESPRWLMSVGRKSEARRLLGQYHGHGDENAPLVVLEYQELEESIKRDASRKPWWDYASLFTTRSARYRTLTVLLMAFCAQFAGSGLSAFLVVLLASDHISAQKLRLLLTLVSNIVAAMGGLFGAGISDKVGRRSLWFWGNFCCTVALIISGACTAKWGTAAADYNPMGSNVAIAFLYLFTFCYCATYLPLPALYPSECMDFDNRQVNLVSLAFNVLTSLPSINGVALYTFAASAASLVNTYATPIALANIQWRLYIVFIAWDILACVLIWLFAVETGQRTLEELDEIFENRHPVEASRSYRKSM</sequence>
<keyword evidence="10" id="KW-1185">Reference proteome</keyword>
<feature type="transmembrane region" description="Helical" evidence="7">
    <location>
        <begin position="99"/>
        <end position="117"/>
    </location>
</feature>
<dbReference type="InterPro" id="IPR005829">
    <property type="entry name" value="Sugar_transporter_CS"/>
</dbReference>
<keyword evidence="5 7" id="KW-1133">Transmembrane helix</keyword>
<dbReference type="PROSITE" id="PS00216">
    <property type="entry name" value="SUGAR_TRANSPORT_1"/>
    <property type="match status" value="2"/>
</dbReference>
<feature type="transmembrane region" description="Helical" evidence="7">
    <location>
        <begin position="158"/>
        <end position="178"/>
    </location>
</feature>
<reference evidence="9" key="1">
    <citation type="submission" date="2023-03" db="EMBL/GenBank/DDBJ databases">
        <title>Massive genome expansion in bonnet fungi (Mycena s.s.) driven by repeated elements and novel gene families across ecological guilds.</title>
        <authorList>
            <consortium name="Lawrence Berkeley National Laboratory"/>
            <person name="Harder C.B."/>
            <person name="Miyauchi S."/>
            <person name="Viragh M."/>
            <person name="Kuo A."/>
            <person name="Thoen E."/>
            <person name="Andreopoulos B."/>
            <person name="Lu D."/>
            <person name="Skrede I."/>
            <person name="Drula E."/>
            <person name="Henrissat B."/>
            <person name="Morin E."/>
            <person name="Kohler A."/>
            <person name="Barry K."/>
            <person name="LaButti K."/>
            <person name="Morin E."/>
            <person name="Salamov A."/>
            <person name="Lipzen A."/>
            <person name="Mereny Z."/>
            <person name="Hegedus B."/>
            <person name="Baldrian P."/>
            <person name="Stursova M."/>
            <person name="Weitz H."/>
            <person name="Taylor A."/>
            <person name="Grigoriev I.V."/>
            <person name="Nagy L.G."/>
            <person name="Martin F."/>
            <person name="Kauserud H."/>
        </authorList>
    </citation>
    <scope>NUCLEOTIDE SEQUENCE</scope>
    <source>
        <strain evidence="9">9284</strain>
    </source>
</reference>
<feature type="transmembrane region" description="Helical" evidence="7">
    <location>
        <begin position="312"/>
        <end position="330"/>
    </location>
</feature>
<dbReference type="PROSITE" id="PS50850">
    <property type="entry name" value="MFS"/>
    <property type="match status" value="1"/>
</dbReference>
<evidence type="ECO:0000313" key="10">
    <source>
        <dbReference type="Proteomes" id="UP001221142"/>
    </source>
</evidence>
<gene>
    <name evidence="9" type="ORF">FB45DRAFT_896968</name>
</gene>
<keyword evidence="3" id="KW-0813">Transport</keyword>
<proteinExistence type="inferred from homology"/>
<evidence type="ECO:0000259" key="8">
    <source>
        <dbReference type="PROSITE" id="PS50850"/>
    </source>
</evidence>